<name>A0A915DHR0_9BILA</name>
<accession>A0A915DHR0</accession>
<dbReference type="Proteomes" id="UP000887574">
    <property type="component" value="Unplaced"/>
</dbReference>
<keyword evidence="1" id="KW-0472">Membrane</keyword>
<dbReference type="Pfam" id="PF10321">
    <property type="entry name" value="7TM_GPCR_Srt"/>
    <property type="match status" value="1"/>
</dbReference>
<evidence type="ECO:0000256" key="1">
    <source>
        <dbReference type="SAM" id="Phobius"/>
    </source>
</evidence>
<dbReference type="PANTHER" id="PTHR23021:SF11">
    <property type="entry name" value="SERPENTINE RECEPTOR, CLASS T"/>
    <property type="match status" value="1"/>
</dbReference>
<feature type="transmembrane region" description="Helical" evidence="1">
    <location>
        <begin position="80"/>
        <end position="103"/>
    </location>
</feature>
<evidence type="ECO:0000313" key="2">
    <source>
        <dbReference type="Proteomes" id="UP000887574"/>
    </source>
</evidence>
<protein>
    <submittedName>
        <fullName evidence="3">Uncharacterized protein</fullName>
    </submittedName>
</protein>
<dbReference type="InterPro" id="IPR019425">
    <property type="entry name" value="7TM_GPCR_serpentine_rcpt_Srt"/>
</dbReference>
<dbReference type="PANTHER" id="PTHR23021">
    <property type="entry name" value="SERPENTINE RECEPTOR, CLASS T"/>
    <property type="match status" value="1"/>
</dbReference>
<dbReference type="AlphaFoldDB" id="A0A915DHR0"/>
<organism evidence="2 3">
    <name type="scientific">Ditylenchus dipsaci</name>
    <dbReference type="NCBI Taxonomy" id="166011"/>
    <lineage>
        <taxon>Eukaryota</taxon>
        <taxon>Metazoa</taxon>
        <taxon>Ecdysozoa</taxon>
        <taxon>Nematoda</taxon>
        <taxon>Chromadorea</taxon>
        <taxon>Rhabditida</taxon>
        <taxon>Tylenchina</taxon>
        <taxon>Tylenchomorpha</taxon>
        <taxon>Sphaerularioidea</taxon>
        <taxon>Anguinidae</taxon>
        <taxon>Anguininae</taxon>
        <taxon>Ditylenchus</taxon>
    </lineage>
</organism>
<dbReference type="WBParaSite" id="jg19623">
    <property type="protein sequence ID" value="jg19623"/>
    <property type="gene ID" value="jg19623"/>
</dbReference>
<reference evidence="3" key="1">
    <citation type="submission" date="2022-11" db="UniProtKB">
        <authorList>
            <consortium name="WormBaseParasite"/>
        </authorList>
    </citation>
    <scope>IDENTIFICATION</scope>
</reference>
<keyword evidence="2" id="KW-1185">Reference proteome</keyword>
<feature type="transmembrane region" description="Helical" evidence="1">
    <location>
        <begin position="37"/>
        <end position="60"/>
    </location>
</feature>
<keyword evidence="1" id="KW-1133">Transmembrane helix</keyword>
<proteinExistence type="predicted"/>
<sequence length="144" mass="16690">MELYLFRPEEHHRLYGCANITVEDVPLEKRQHITEGVITIVLCAIYYVCPIALQVFIISLLNFTTTSIYVSMMYIVPNEFVIHLGQFCWLHLHGLPPVVFLLFNSTMREDSYKMLNLFINKENKKFTTGLAASTSKLHFSNTKN</sequence>
<keyword evidence="1" id="KW-0812">Transmembrane</keyword>
<evidence type="ECO:0000313" key="3">
    <source>
        <dbReference type="WBParaSite" id="jg19623"/>
    </source>
</evidence>